<comment type="function">
    <text evidence="7">Responsible for the coupling of flagellin expression to flagellar assembly by preventing expression of the flagellin genes when a component of the middle class of proteins is defective. It negatively regulates flagellar genes by inhibiting the activity of FliA by directly binding to FliA.</text>
</comment>
<reference evidence="11 12" key="1">
    <citation type="submission" date="2019-09" db="EMBL/GenBank/DDBJ databases">
        <title>Geobacter sp. Red96, a novel strain isolated from paddy soil.</title>
        <authorList>
            <person name="Xu Z."/>
            <person name="Masuda Y."/>
            <person name="Itoh H."/>
            <person name="Senoo K."/>
        </authorList>
    </citation>
    <scope>NUCLEOTIDE SEQUENCE [LARGE SCALE GENOMIC DNA]</scope>
    <source>
        <strain evidence="11 12">Red96</strain>
    </source>
</reference>
<comment type="caution">
    <text evidence="11">The sequence shown here is derived from an EMBL/GenBank/DDBJ whole genome shotgun (WGS) entry which is preliminary data.</text>
</comment>
<keyword evidence="11" id="KW-0282">Flagellum</keyword>
<dbReference type="InterPro" id="IPR035890">
    <property type="entry name" value="Anti-sigma-28_factor_FlgM_sf"/>
</dbReference>
<keyword evidence="5" id="KW-0805">Transcription regulation</keyword>
<evidence type="ECO:0000313" key="11">
    <source>
        <dbReference type="EMBL" id="KAB0664504.1"/>
    </source>
</evidence>
<protein>
    <recommendedName>
        <fullName evidence="2">Negative regulator of flagellin synthesis</fullName>
    </recommendedName>
    <alternativeName>
        <fullName evidence="8">Anti-sigma-28 factor</fullName>
    </alternativeName>
</protein>
<evidence type="ECO:0000256" key="2">
    <source>
        <dbReference type="ARBA" id="ARBA00017823"/>
    </source>
</evidence>
<gene>
    <name evidence="11" type="primary">flgM</name>
    <name evidence="11" type="ORF">F6V25_13280</name>
</gene>
<sequence>MKIETGVQALAKPQRKEIKGSSAQRSADATSAQDEGDAFSVELSSTTEKLLSAAPTEETIRWEKVASIRDRLAAGTYNISGKDVAAKMLNAFTG</sequence>
<proteinExistence type="inferred from homology"/>
<accession>A0A7J4ZP28</accession>
<dbReference type="GO" id="GO:0045892">
    <property type="term" value="P:negative regulation of DNA-templated transcription"/>
    <property type="evidence" value="ECO:0007669"/>
    <property type="project" value="InterPro"/>
</dbReference>
<dbReference type="GO" id="GO:0044781">
    <property type="term" value="P:bacterial-type flagellum organization"/>
    <property type="evidence" value="ECO:0007669"/>
    <property type="project" value="UniProtKB-KW"/>
</dbReference>
<evidence type="ECO:0000256" key="6">
    <source>
        <dbReference type="ARBA" id="ARBA00023163"/>
    </source>
</evidence>
<evidence type="ECO:0000256" key="9">
    <source>
        <dbReference type="SAM" id="MobiDB-lite"/>
    </source>
</evidence>
<evidence type="ECO:0000256" key="7">
    <source>
        <dbReference type="ARBA" id="ARBA00024739"/>
    </source>
</evidence>
<evidence type="ECO:0000256" key="3">
    <source>
        <dbReference type="ARBA" id="ARBA00022491"/>
    </source>
</evidence>
<feature type="region of interest" description="Disordered" evidence="9">
    <location>
        <begin position="1"/>
        <end position="39"/>
    </location>
</feature>
<dbReference type="NCBIfam" id="TIGR03824">
    <property type="entry name" value="FlgM_jcvi"/>
    <property type="match status" value="1"/>
</dbReference>
<name>A0A7J4ZP28_9BACT</name>
<keyword evidence="12" id="KW-1185">Reference proteome</keyword>
<keyword evidence="11" id="KW-0966">Cell projection</keyword>
<dbReference type="RefSeq" id="WP_151129028.1">
    <property type="nucleotide sequence ID" value="NZ_VZQZ01000008.1"/>
</dbReference>
<evidence type="ECO:0000313" key="12">
    <source>
        <dbReference type="Proteomes" id="UP000420562"/>
    </source>
</evidence>
<dbReference type="InterPro" id="IPR031316">
    <property type="entry name" value="FlgM_C"/>
</dbReference>
<keyword evidence="3" id="KW-0678">Repressor</keyword>
<evidence type="ECO:0000256" key="8">
    <source>
        <dbReference type="ARBA" id="ARBA00030117"/>
    </source>
</evidence>
<dbReference type="SUPFAM" id="SSF101498">
    <property type="entry name" value="Anti-sigma factor FlgM"/>
    <property type="match status" value="1"/>
</dbReference>
<comment type="similarity">
    <text evidence="1">Belongs to the FlgM family.</text>
</comment>
<keyword evidence="11" id="KW-0969">Cilium</keyword>
<evidence type="ECO:0000256" key="1">
    <source>
        <dbReference type="ARBA" id="ARBA00005322"/>
    </source>
</evidence>
<dbReference type="EMBL" id="VZQZ01000008">
    <property type="protein sequence ID" value="KAB0664504.1"/>
    <property type="molecule type" value="Genomic_DNA"/>
</dbReference>
<organism evidence="11 12">
    <name type="scientific">Oryzomonas japonica</name>
    <dbReference type="NCBI Taxonomy" id="2603858"/>
    <lineage>
        <taxon>Bacteria</taxon>
        <taxon>Pseudomonadati</taxon>
        <taxon>Thermodesulfobacteriota</taxon>
        <taxon>Desulfuromonadia</taxon>
        <taxon>Geobacterales</taxon>
        <taxon>Geobacteraceae</taxon>
        <taxon>Oryzomonas</taxon>
    </lineage>
</organism>
<dbReference type="InterPro" id="IPR007412">
    <property type="entry name" value="FlgM"/>
</dbReference>
<evidence type="ECO:0000256" key="5">
    <source>
        <dbReference type="ARBA" id="ARBA00023015"/>
    </source>
</evidence>
<evidence type="ECO:0000259" key="10">
    <source>
        <dbReference type="Pfam" id="PF04316"/>
    </source>
</evidence>
<dbReference type="Proteomes" id="UP000420562">
    <property type="component" value="Unassembled WGS sequence"/>
</dbReference>
<dbReference type="Pfam" id="PF04316">
    <property type="entry name" value="FlgM"/>
    <property type="match status" value="1"/>
</dbReference>
<keyword evidence="4" id="KW-1005">Bacterial flagellum biogenesis</keyword>
<evidence type="ECO:0000256" key="4">
    <source>
        <dbReference type="ARBA" id="ARBA00022795"/>
    </source>
</evidence>
<keyword evidence="6" id="KW-0804">Transcription</keyword>
<feature type="compositionally biased region" description="Polar residues" evidence="9">
    <location>
        <begin position="21"/>
        <end position="33"/>
    </location>
</feature>
<dbReference type="AlphaFoldDB" id="A0A7J4ZP28"/>
<feature type="domain" description="Anti-sigma-28 factor FlgM C-terminal" evidence="10">
    <location>
        <begin position="40"/>
        <end position="90"/>
    </location>
</feature>